<reference evidence="11 12" key="1">
    <citation type="submission" date="2019-08" db="EMBL/GenBank/DDBJ databases">
        <title>Massilia golmudensis sp. nov., isolated from sand in the Qinghai-Tibetan Plateau.</title>
        <authorList>
            <person name="Zhang B."/>
        </authorList>
    </citation>
    <scope>NUCLEOTIDE SEQUENCE [LARGE SCALE GENOMIC DNA]</scope>
    <source>
        <strain evidence="11 12">GEM5</strain>
    </source>
</reference>
<dbReference type="GO" id="GO:0004565">
    <property type="term" value="F:beta-galactosidase activity"/>
    <property type="evidence" value="ECO:0007669"/>
    <property type="project" value="UniProtKB-EC"/>
</dbReference>
<dbReference type="SUPFAM" id="SSF51445">
    <property type="entry name" value="(Trans)glycosidases"/>
    <property type="match status" value="1"/>
</dbReference>
<dbReference type="Gene3D" id="2.115.10.20">
    <property type="entry name" value="Glycosyl hydrolase domain, family 43"/>
    <property type="match status" value="1"/>
</dbReference>
<dbReference type="InterPro" id="IPR023296">
    <property type="entry name" value="Glyco_hydro_beta-prop_sf"/>
</dbReference>
<dbReference type="Pfam" id="PF10435">
    <property type="entry name" value="BetaGal_dom2"/>
    <property type="match status" value="1"/>
</dbReference>
<dbReference type="InterPro" id="IPR018954">
    <property type="entry name" value="Betagal_dom2"/>
</dbReference>
<comment type="caution">
    <text evidence="11">The sequence shown here is derived from an EMBL/GenBank/DDBJ whole genome shotgun (WGS) entry which is preliminary data.</text>
</comment>
<dbReference type="InterPro" id="IPR001944">
    <property type="entry name" value="Glycoside_Hdrlase_35"/>
</dbReference>
<dbReference type="EC" id="3.2.1.23" evidence="3"/>
<sequence length="1268" mass="136742">MKWYQSMATACAALCTAGLVSAQELGIPQGSGMQAARDAAKAGDSAGQVVLMPALTAGAANALSILVSNDGADFTSLASEAWTPPSGALRDLALAQHTDGRYYLAYANGSGGIGLARSPDLRQWEFVRDIPLGGAGQAGKPGWVRERDGTLKLVFTSAGGIHVTVPDAQMTNWSAPRRLEGLAGHLDATVLLDGEGYVAVARQQGGRLALARAGALAGPWKIDATLDKFGAGVTAAALVRHGPALRLYGSDAGRRAWHADSLDGGRSWSERRRLTGTAAMASGFGALAADGKALASVSAPKGQPRKVSWDQYSLKIDDKRVVVWSGEIHPFRLPNPALWRDVMQKMKALGFNGVAFYFDWGYHSPAPGVYDFSGIRNVERALQIAKEEGMYIIARTGPYINSELTGGGYPGWMFRNRGEARTDDPVYLAAVDEWMTQVNAIIARHQVTDGGGNVIAYQLENELGKVEPKHVRQMEHLARKARSDGITVPFFHNSAGRLPDWTPKESSAAWANPGPTDIYAFDGYPGGSCDVHASPAGANKAPDWGIYGAPGPRAGALSSPATPGFAAELGGGWFDYWGSNGTYACTAERQGKGYQRVFYGTNLINRITIHNVYMTFGGTSWGWLAGPVVYTSYDYGAAISEDRGLRPKAYALKQQGMFVQAAEAVLAEMDKGPSLAPVDGKVKVYHNVNKRLGTHVVFAAHNPTDGKGEERFSVRLATRDGEYTVASLLRGQDARMLLASYDMERQRLVYSTSELQTHLRDGARDIALLHGRDGLEGETALRYASAPKVEVLAGRVQSRWDAAKGDLVLNYVHEGLARVRISGGGRAPLLLLLADEQTSMRFWTQDTGAGRALQLTPALVRSARLAGGALAMTGDADQDGAIEIWGPAFETASFNGQALALTRQPDGSVRAAGLKGPDAVRVPDLARLAWTRRMDSLEAAPRFDDSAWVQADRRPSAAQTWTMPERGQPTLAMSDYGFHHGDVWYRGRFTSSDPKANQLELFYGAGGAGMIQVWIDGRFVGQHELDTGRSFPETTDSVKLDLGKLTPGEHVIAVMVRNNGHNWNLMADDFHREARGLISASLTSRGGQRFGTPIAWRIQGRQGGEELVDRVRGPMNNGGLYGERAGWHLPSSPSQGWQSTRPTDAPPAAGTYWLRTQFKLDLPRDHDVQLALAFGDTAKPRSDRDNRALIFVNGWNMGQFIAHIGPQRTFVIPPGILNPNGENTVALAVTTDGRPDNALEPIKLLPLRTTRGGVPLEIMKGQDEPPPK</sequence>
<dbReference type="InterPro" id="IPR025300">
    <property type="entry name" value="BetaGal_jelly_roll_dom"/>
</dbReference>
<evidence type="ECO:0000256" key="7">
    <source>
        <dbReference type="ARBA" id="ARBA00023295"/>
    </source>
</evidence>
<protein>
    <recommendedName>
        <fullName evidence="3">beta-galactosidase</fullName>
        <ecNumber evidence="3">3.2.1.23</ecNumber>
    </recommendedName>
</protein>
<proteinExistence type="inferred from homology"/>
<dbReference type="SUPFAM" id="SSF51011">
    <property type="entry name" value="Glycosyl hydrolase domain"/>
    <property type="match status" value="1"/>
</dbReference>
<dbReference type="Pfam" id="PF13363">
    <property type="entry name" value="BetaGal_dom3"/>
    <property type="match status" value="1"/>
</dbReference>
<evidence type="ECO:0000313" key="12">
    <source>
        <dbReference type="Proteomes" id="UP000321413"/>
    </source>
</evidence>
<dbReference type="Pfam" id="PF01301">
    <property type="entry name" value="Glyco_hydro_35"/>
    <property type="match status" value="1"/>
</dbReference>
<feature type="signal peptide" evidence="9">
    <location>
        <begin position="1"/>
        <end position="22"/>
    </location>
</feature>
<dbReference type="Gene3D" id="2.102.20.10">
    <property type="entry name" value="Beta-galactosidase, domain 2"/>
    <property type="match status" value="1"/>
</dbReference>
<keyword evidence="6" id="KW-0325">Glycoprotein</keyword>
<dbReference type="Gene3D" id="3.20.20.80">
    <property type="entry name" value="Glycosidases"/>
    <property type="match status" value="1"/>
</dbReference>
<dbReference type="Pfam" id="PF13364">
    <property type="entry name" value="BetaGal_ABD2"/>
    <property type="match status" value="2"/>
</dbReference>
<comment type="similarity">
    <text evidence="2 8">Belongs to the glycosyl hydrolase 35 family.</text>
</comment>
<evidence type="ECO:0000256" key="1">
    <source>
        <dbReference type="ARBA" id="ARBA00001412"/>
    </source>
</evidence>
<dbReference type="SMART" id="SM01029">
    <property type="entry name" value="BetaGal_dom2"/>
    <property type="match status" value="1"/>
</dbReference>
<dbReference type="InterPro" id="IPR031330">
    <property type="entry name" value="Gly_Hdrlase_35_cat"/>
</dbReference>
<evidence type="ECO:0000256" key="5">
    <source>
        <dbReference type="ARBA" id="ARBA00022801"/>
    </source>
</evidence>
<dbReference type="InterPro" id="IPR008979">
    <property type="entry name" value="Galactose-bd-like_sf"/>
</dbReference>
<gene>
    <name evidence="11" type="ORF">FVD38_18070</name>
</gene>
<evidence type="ECO:0000313" key="11">
    <source>
        <dbReference type="EMBL" id="TXF98032.1"/>
    </source>
</evidence>
<dbReference type="SUPFAM" id="SSF49785">
    <property type="entry name" value="Galactose-binding domain-like"/>
    <property type="match status" value="2"/>
</dbReference>
<dbReference type="SUPFAM" id="SSF75005">
    <property type="entry name" value="Arabinanase/levansucrase/invertase"/>
    <property type="match status" value="1"/>
</dbReference>
<evidence type="ECO:0000259" key="10">
    <source>
        <dbReference type="SMART" id="SM01029"/>
    </source>
</evidence>
<keyword evidence="5" id="KW-0378">Hydrolase</keyword>
<organism evidence="11 12">
    <name type="scientific">Massilia arenae</name>
    <dbReference type="NCBI Taxonomy" id="2603288"/>
    <lineage>
        <taxon>Bacteria</taxon>
        <taxon>Pseudomonadati</taxon>
        <taxon>Pseudomonadota</taxon>
        <taxon>Betaproteobacteria</taxon>
        <taxon>Burkholderiales</taxon>
        <taxon>Oxalobacteraceae</taxon>
        <taxon>Telluria group</taxon>
        <taxon>Massilia</taxon>
    </lineage>
</organism>
<dbReference type="GO" id="GO:0005975">
    <property type="term" value="P:carbohydrate metabolic process"/>
    <property type="evidence" value="ECO:0007669"/>
    <property type="project" value="InterPro"/>
</dbReference>
<dbReference type="PRINTS" id="PR00742">
    <property type="entry name" value="GLHYDRLASE35"/>
</dbReference>
<dbReference type="Proteomes" id="UP000321413">
    <property type="component" value="Unassembled WGS sequence"/>
</dbReference>
<evidence type="ECO:0000256" key="9">
    <source>
        <dbReference type="SAM" id="SignalP"/>
    </source>
</evidence>
<evidence type="ECO:0000256" key="2">
    <source>
        <dbReference type="ARBA" id="ARBA00009809"/>
    </source>
</evidence>
<evidence type="ECO:0000256" key="3">
    <source>
        <dbReference type="ARBA" id="ARBA00012756"/>
    </source>
</evidence>
<dbReference type="RefSeq" id="WP_147936103.1">
    <property type="nucleotide sequence ID" value="NZ_VPFD01000020.1"/>
</dbReference>
<feature type="domain" description="Beta-galactosidase" evidence="10">
    <location>
        <begin position="663"/>
        <end position="842"/>
    </location>
</feature>
<dbReference type="SUPFAM" id="SSF117100">
    <property type="entry name" value="Beta-galactosidase LacA, domain 3"/>
    <property type="match status" value="1"/>
</dbReference>
<dbReference type="Gene3D" id="2.60.120.260">
    <property type="entry name" value="Galactose-binding domain-like"/>
    <property type="match status" value="2"/>
</dbReference>
<name>A0A5C7G1V5_9BURK</name>
<evidence type="ECO:0000256" key="4">
    <source>
        <dbReference type="ARBA" id="ARBA00022729"/>
    </source>
</evidence>
<evidence type="ECO:0000256" key="6">
    <source>
        <dbReference type="ARBA" id="ARBA00023180"/>
    </source>
</evidence>
<dbReference type="InterPro" id="IPR037110">
    <property type="entry name" value="Betagal_dom2_sf"/>
</dbReference>
<keyword evidence="7" id="KW-0326">Glycosidase</keyword>
<dbReference type="EMBL" id="VPFD01000020">
    <property type="protein sequence ID" value="TXF98032.1"/>
    <property type="molecule type" value="Genomic_DNA"/>
</dbReference>
<dbReference type="AlphaFoldDB" id="A0A5C7G1V5"/>
<dbReference type="PANTHER" id="PTHR23421">
    <property type="entry name" value="BETA-GALACTOSIDASE RELATED"/>
    <property type="match status" value="1"/>
</dbReference>
<dbReference type="InterPro" id="IPR036833">
    <property type="entry name" value="BetaGal_dom3_sf"/>
</dbReference>
<accession>A0A5C7G1V5</accession>
<dbReference type="InterPro" id="IPR017853">
    <property type="entry name" value="GH"/>
</dbReference>
<comment type="catalytic activity">
    <reaction evidence="1">
        <text>Hydrolysis of terminal non-reducing beta-D-galactose residues in beta-D-galactosides.</text>
        <dbReference type="EC" id="3.2.1.23"/>
    </reaction>
</comment>
<feature type="chain" id="PRO_5022705282" description="beta-galactosidase" evidence="9">
    <location>
        <begin position="23"/>
        <end position="1268"/>
    </location>
</feature>
<keyword evidence="12" id="KW-1185">Reference proteome</keyword>
<keyword evidence="4 9" id="KW-0732">Signal</keyword>
<dbReference type="InterPro" id="IPR025972">
    <property type="entry name" value="BetaGal_dom3"/>
</dbReference>
<evidence type="ECO:0000256" key="8">
    <source>
        <dbReference type="RuleBase" id="RU003679"/>
    </source>
</evidence>